<evidence type="ECO:0000256" key="1">
    <source>
        <dbReference type="SAM" id="Phobius"/>
    </source>
</evidence>
<dbReference type="PANTHER" id="PTHR30590:SF2">
    <property type="entry name" value="INNER MEMBRANE PROTEIN"/>
    <property type="match status" value="1"/>
</dbReference>
<evidence type="ECO:0000313" key="4">
    <source>
        <dbReference type="Proteomes" id="UP000281726"/>
    </source>
</evidence>
<feature type="transmembrane region" description="Helical" evidence="1">
    <location>
        <begin position="118"/>
        <end position="135"/>
    </location>
</feature>
<comment type="caution">
    <text evidence="3">The sequence shown here is derived from an EMBL/GenBank/DDBJ whole genome shotgun (WGS) entry which is preliminary data.</text>
</comment>
<feature type="transmembrane region" description="Helical" evidence="1">
    <location>
        <begin position="6"/>
        <end position="25"/>
    </location>
</feature>
<feature type="transmembrane region" description="Helical" evidence="1">
    <location>
        <begin position="309"/>
        <end position="328"/>
    </location>
</feature>
<evidence type="ECO:0000313" key="3">
    <source>
        <dbReference type="EMBL" id="RKN48708.1"/>
    </source>
</evidence>
<feature type="transmembrane region" description="Helical" evidence="1">
    <location>
        <begin position="65"/>
        <end position="83"/>
    </location>
</feature>
<feature type="transmembrane region" description="Helical" evidence="1">
    <location>
        <begin position="32"/>
        <end position="53"/>
    </location>
</feature>
<keyword evidence="1" id="KW-0812">Transmembrane</keyword>
<name>A0A3A9ZKA8_9ACTN</name>
<feature type="transmembrane region" description="Helical" evidence="1">
    <location>
        <begin position="267"/>
        <end position="288"/>
    </location>
</feature>
<dbReference type="Proteomes" id="UP000281726">
    <property type="component" value="Unassembled WGS sequence"/>
</dbReference>
<gene>
    <name evidence="3" type="ORF">D7223_11210</name>
</gene>
<feature type="transmembrane region" description="Helical" evidence="1">
    <location>
        <begin position="142"/>
        <end position="165"/>
    </location>
</feature>
<sequence length="383" mass="40581">MPLPDVLRGVAILGTLGTNVWIFAVPGGEARFLVDVAAISASPAGGWSAAAVVETAFRFLANGKFLALLTILFGVGLAIQHRAATSRGRSWPGRYGWRALLLFVEGTLHFLLVFAFDVLMGYAVVALLVAWLLARSPRVQRVVLYAAGALHVALMGLLTLALAAAPVTAPQDAADVDAAVRIFNAGSWADQVAFRLDNAVALRAEPILSFALLVFLFLLGVRLFRAGAFDPDGRGPALRRRLTVVGLGVGLPVNLATTLAGPEFFLLDRYVCAPVTALGYLGLVGVVLDRVRRPGPVTAGLSAVGRTALSCYVAQNVLCVLVCYGWGLGLAQTWRGAAPWWVLGLWTAVALALVGGARWCLRRYGHGPLEGLQRVALRRLSAA</sequence>
<keyword evidence="1" id="KW-1133">Transmembrane helix</keyword>
<dbReference type="EMBL" id="RBAK01000003">
    <property type="protein sequence ID" value="RKN48708.1"/>
    <property type="molecule type" value="Genomic_DNA"/>
</dbReference>
<feature type="domain" description="DUF418" evidence="2">
    <location>
        <begin position="223"/>
        <end position="376"/>
    </location>
</feature>
<evidence type="ECO:0000259" key="2">
    <source>
        <dbReference type="Pfam" id="PF04235"/>
    </source>
</evidence>
<dbReference type="PANTHER" id="PTHR30590">
    <property type="entry name" value="INNER MEMBRANE PROTEIN"/>
    <property type="match status" value="1"/>
</dbReference>
<keyword evidence="1" id="KW-0472">Membrane</keyword>
<dbReference type="InterPro" id="IPR007349">
    <property type="entry name" value="DUF418"/>
</dbReference>
<dbReference type="AlphaFoldDB" id="A0A3A9ZKA8"/>
<feature type="transmembrane region" description="Helical" evidence="1">
    <location>
        <begin position="207"/>
        <end position="224"/>
    </location>
</feature>
<reference evidence="3 4" key="1">
    <citation type="journal article" date="2004" name="Syst. Appl. Microbiol.">
        <title>Cryptoendolithic actinomycetes from antarctic sandstone rock samples: Micromonospora endolithica sp. nov. and two isolates related to Micromonospora coerulea Jensen 1932.</title>
        <authorList>
            <person name="Hirsch P."/>
            <person name="Mevs U."/>
            <person name="Kroppenstedt R.M."/>
            <person name="Schumann P."/>
            <person name="Stackebrandt E."/>
        </authorList>
    </citation>
    <scope>NUCLEOTIDE SEQUENCE [LARGE SCALE GENOMIC DNA]</scope>
    <source>
        <strain evidence="3 4">JCM 12677</strain>
    </source>
</reference>
<feature type="transmembrane region" description="Helical" evidence="1">
    <location>
        <begin position="340"/>
        <end position="361"/>
    </location>
</feature>
<accession>A0A3A9ZKA8</accession>
<dbReference type="OrthoDB" id="9807744at2"/>
<dbReference type="InterPro" id="IPR052529">
    <property type="entry name" value="Bact_Transport_Assoc"/>
</dbReference>
<keyword evidence="4" id="KW-1185">Reference proteome</keyword>
<proteinExistence type="predicted"/>
<organism evidence="3 4">
    <name type="scientific">Micromonospora endolithica</name>
    <dbReference type="NCBI Taxonomy" id="230091"/>
    <lineage>
        <taxon>Bacteria</taxon>
        <taxon>Bacillati</taxon>
        <taxon>Actinomycetota</taxon>
        <taxon>Actinomycetes</taxon>
        <taxon>Micromonosporales</taxon>
        <taxon>Micromonosporaceae</taxon>
        <taxon>Micromonospora</taxon>
    </lineage>
</organism>
<dbReference type="Pfam" id="PF04235">
    <property type="entry name" value="DUF418"/>
    <property type="match status" value="1"/>
</dbReference>
<protein>
    <submittedName>
        <fullName evidence="3">DUF418 domain-containing protein</fullName>
    </submittedName>
</protein>
<feature type="transmembrane region" description="Helical" evidence="1">
    <location>
        <begin position="244"/>
        <end position="261"/>
    </location>
</feature>